<evidence type="ECO:0000313" key="1">
    <source>
        <dbReference type="EMBL" id="ADB49549.1"/>
    </source>
</evidence>
<dbReference type="RefSeq" id="WP_012932601.1">
    <property type="nucleotide sequence ID" value="NC_013739.1"/>
</dbReference>
<dbReference type="OrthoDB" id="5244452at2"/>
<keyword evidence="2" id="KW-1185">Reference proteome</keyword>
<protein>
    <recommendedName>
        <fullName evidence="3">Plasmid stabilization system</fullName>
    </recommendedName>
</protein>
<dbReference type="Proteomes" id="UP000008229">
    <property type="component" value="Chromosome"/>
</dbReference>
<dbReference type="STRING" id="469383.Cwoe_1118"/>
<gene>
    <name evidence="1" type="ordered locus">Cwoe_1118</name>
</gene>
<proteinExistence type="predicted"/>
<name>D3FDH5_CONWI</name>
<accession>D3FDH5</accession>
<evidence type="ECO:0008006" key="3">
    <source>
        <dbReference type="Google" id="ProtNLM"/>
    </source>
</evidence>
<dbReference type="HOGENOM" id="CLU_2368011_0_0_11"/>
<dbReference type="AlphaFoldDB" id="D3FDH5"/>
<reference evidence="2" key="2">
    <citation type="submission" date="2010-01" db="EMBL/GenBank/DDBJ databases">
        <title>The complete genome of Conexibacter woesei DSM 14684.</title>
        <authorList>
            <consortium name="US DOE Joint Genome Institute (JGI-PGF)"/>
            <person name="Lucas S."/>
            <person name="Copeland A."/>
            <person name="Lapidus A."/>
            <person name="Glavina del Rio T."/>
            <person name="Dalin E."/>
            <person name="Tice H."/>
            <person name="Bruce D."/>
            <person name="Goodwin L."/>
            <person name="Pitluck S."/>
            <person name="Kyrpides N."/>
            <person name="Mavromatis K."/>
            <person name="Ivanova N."/>
            <person name="Mikhailova N."/>
            <person name="Chertkov O."/>
            <person name="Brettin T."/>
            <person name="Detter J.C."/>
            <person name="Han C."/>
            <person name="Larimer F."/>
            <person name="Land M."/>
            <person name="Hauser L."/>
            <person name="Markowitz V."/>
            <person name="Cheng J.-F."/>
            <person name="Hugenholtz P."/>
            <person name="Woyke T."/>
            <person name="Wu D."/>
            <person name="Pukall R."/>
            <person name="Steenblock K."/>
            <person name="Schneider S."/>
            <person name="Klenk H.-P."/>
            <person name="Eisen J.A."/>
        </authorList>
    </citation>
    <scope>NUCLEOTIDE SEQUENCE [LARGE SCALE GENOMIC DNA]</scope>
    <source>
        <strain evidence="2">DSM 14684 / CIP 108061 / JCM 11494 / NBRC 100937 / ID131577</strain>
    </source>
</reference>
<organism evidence="1 2">
    <name type="scientific">Conexibacter woesei (strain DSM 14684 / CCUG 47730 / CIP 108061 / JCM 11494 / NBRC 100937 / ID131577)</name>
    <dbReference type="NCBI Taxonomy" id="469383"/>
    <lineage>
        <taxon>Bacteria</taxon>
        <taxon>Bacillati</taxon>
        <taxon>Actinomycetota</taxon>
        <taxon>Thermoleophilia</taxon>
        <taxon>Solirubrobacterales</taxon>
        <taxon>Conexibacteraceae</taxon>
        <taxon>Conexibacter</taxon>
    </lineage>
</organism>
<reference evidence="1 2" key="1">
    <citation type="journal article" date="2010" name="Stand. Genomic Sci.">
        <title>Complete genome sequence of Conexibacter woesei type strain (ID131577).</title>
        <authorList>
            <person name="Pukall R."/>
            <person name="Lapidus A."/>
            <person name="Glavina Del Rio T."/>
            <person name="Copeland A."/>
            <person name="Tice H."/>
            <person name="Cheng J.-F."/>
            <person name="Lucas S."/>
            <person name="Chen F."/>
            <person name="Nolan M."/>
            <person name="Bruce D."/>
            <person name="Goodwin L."/>
            <person name="Pitluck S."/>
            <person name="Mavromatis K."/>
            <person name="Ivanova N."/>
            <person name="Ovchinnikova G."/>
            <person name="Pati A."/>
            <person name="Chen A."/>
            <person name="Palaniappan K."/>
            <person name="Land M."/>
            <person name="Hauser L."/>
            <person name="Chang Y.-J."/>
            <person name="Jeffries C.D."/>
            <person name="Chain P."/>
            <person name="Meincke L."/>
            <person name="Sims D."/>
            <person name="Brettin T."/>
            <person name="Detter J.C."/>
            <person name="Rohde M."/>
            <person name="Goeker M."/>
            <person name="Bristow J."/>
            <person name="Eisen J.A."/>
            <person name="Markowitz V."/>
            <person name="Kyrpides N.C."/>
            <person name="Klenk H.-P."/>
            <person name="Hugenholtz P."/>
        </authorList>
    </citation>
    <scope>NUCLEOTIDE SEQUENCE [LARGE SCALE GENOMIC DNA]</scope>
    <source>
        <strain evidence="2">DSM 14684 / CIP 108061 / JCM 11494 / NBRC 100937 / ID131577</strain>
    </source>
</reference>
<evidence type="ECO:0000313" key="2">
    <source>
        <dbReference type="Proteomes" id="UP000008229"/>
    </source>
</evidence>
<sequence>MPEIRVAAAAAEDLRELILTHELPPDTPQRVAGRLSPLRRFPKLGPALDGRWAGTRYVLGPWSWLVIVYEYDASADVVTVLTMRDARRVDAPTSS</sequence>
<dbReference type="KEGG" id="cwo:Cwoe_1118"/>
<dbReference type="EMBL" id="CP001854">
    <property type="protein sequence ID" value="ADB49549.1"/>
    <property type="molecule type" value="Genomic_DNA"/>
</dbReference>